<dbReference type="OrthoDB" id="636773at2759"/>
<keyword evidence="2" id="KW-1185">Reference proteome</keyword>
<protein>
    <recommendedName>
        <fullName evidence="3">BACK domain-containing protein</fullName>
    </recommendedName>
</protein>
<dbReference type="PANTHER" id="PTHR45774:SF3">
    <property type="entry name" value="BTB (POZ) DOMAIN-CONTAINING 2B-RELATED"/>
    <property type="match status" value="1"/>
</dbReference>
<sequence>MDSYEDAVVNKHCAAFVDANAWKLFQKEEYYKNLTRARLIYIWQIDTRMEGPNKLPEISIYEEAIEWAKAESERQGRLADGPKNQREMLGDALNLICFPRMTLKEFCGIARRVTVSMDEFFTAEEMADMIVYMVNMDEARLPFGGPLQPKSLAAEPVDEGAEVLPAATP</sequence>
<dbReference type="Proteomes" id="UP000186922">
    <property type="component" value="Unassembled WGS sequence"/>
</dbReference>
<organism evidence="1 2">
    <name type="scientific">Ramazzottius varieornatus</name>
    <name type="common">Water bear</name>
    <name type="synonym">Tardigrade</name>
    <dbReference type="NCBI Taxonomy" id="947166"/>
    <lineage>
        <taxon>Eukaryota</taxon>
        <taxon>Metazoa</taxon>
        <taxon>Ecdysozoa</taxon>
        <taxon>Tardigrada</taxon>
        <taxon>Eutardigrada</taxon>
        <taxon>Parachela</taxon>
        <taxon>Hypsibioidea</taxon>
        <taxon>Ramazzottiidae</taxon>
        <taxon>Ramazzottius</taxon>
    </lineage>
</organism>
<dbReference type="AlphaFoldDB" id="A0A1D1VH83"/>
<evidence type="ECO:0000313" key="2">
    <source>
        <dbReference type="Proteomes" id="UP000186922"/>
    </source>
</evidence>
<proteinExistence type="predicted"/>
<gene>
    <name evidence="1" type="primary">RvY_11155-1</name>
    <name evidence="1" type="synonym">RvY_11155.1</name>
    <name evidence="1" type="ORF">RvY_11155</name>
</gene>
<evidence type="ECO:0000313" key="1">
    <source>
        <dbReference type="EMBL" id="GAV00281.1"/>
    </source>
</evidence>
<name>A0A1D1VH83_RAMVA</name>
<dbReference type="PANTHER" id="PTHR45774">
    <property type="entry name" value="BTB/POZ DOMAIN-CONTAINING"/>
    <property type="match status" value="1"/>
</dbReference>
<comment type="caution">
    <text evidence="1">The sequence shown here is derived from an EMBL/GenBank/DDBJ whole genome shotgun (WGS) entry which is preliminary data.</text>
</comment>
<accession>A0A1D1VH83</accession>
<dbReference type="EMBL" id="BDGG01000006">
    <property type="protein sequence ID" value="GAV00281.1"/>
    <property type="molecule type" value="Genomic_DNA"/>
</dbReference>
<evidence type="ECO:0008006" key="3">
    <source>
        <dbReference type="Google" id="ProtNLM"/>
    </source>
</evidence>
<reference evidence="1 2" key="1">
    <citation type="journal article" date="2016" name="Nat. Commun.">
        <title>Extremotolerant tardigrade genome and improved radiotolerance of human cultured cells by tardigrade-unique protein.</title>
        <authorList>
            <person name="Hashimoto T."/>
            <person name="Horikawa D.D."/>
            <person name="Saito Y."/>
            <person name="Kuwahara H."/>
            <person name="Kozuka-Hata H."/>
            <person name="Shin-I T."/>
            <person name="Minakuchi Y."/>
            <person name="Ohishi K."/>
            <person name="Motoyama A."/>
            <person name="Aizu T."/>
            <person name="Enomoto A."/>
            <person name="Kondo K."/>
            <person name="Tanaka S."/>
            <person name="Hara Y."/>
            <person name="Koshikawa S."/>
            <person name="Sagara H."/>
            <person name="Miura T."/>
            <person name="Yokobori S."/>
            <person name="Miyagawa K."/>
            <person name="Suzuki Y."/>
            <person name="Kubo T."/>
            <person name="Oyama M."/>
            <person name="Kohara Y."/>
            <person name="Fujiyama A."/>
            <person name="Arakawa K."/>
            <person name="Katayama T."/>
            <person name="Toyoda A."/>
            <person name="Kunieda T."/>
        </authorList>
    </citation>
    <scope>NUCLEOTIDE SEQUENCE [LARGE SCALE GENOMIC DNA]</scope>
    <source>
        <strain evidence="1 2">YOKOZUNA-1</strain>
    </source>
</reference>